<keyword evidence="3" id="KW-1185">Reference proteome</keyword>
<keyword evidence="1" id="KW-0812">Transmembrane</keyword>
<accession>A0ABT9BJD1</accession>
<name>A0ABT9BJD1_9MICO</name>
<sequence length="516" mass="53417">MPRATSTPAPSTTPARASRPLAVFAVVTVAMSLLSALWALATPLAGAPDEPAHAIQAAAVVRGQVAGAATIDGSSVQVPQYVAWMHAQTCYAMNADATAACIPPVPGDPSAIVASATTAGLYNPIYYVLVGWPSLIFSDSTGIYAMRIVSGLVSSVFLGLAAAVIASWRSVRLPVVAGAAAVTPMVLFLGGSVNPNTLEITATLAAFVAMLSIVASPDRSLLLQRAIILTVSASIAANVRGLSVLWVAVALLVPLVFLRRGQLRELLRSRPIQIAIGVTALAAAFGAAWVLLTGSLTPQAIPNPDRPTAPLLGESPLVGFVTMLARGGGNLQEMIGIFGWLDTFAPDEVYLIWSVLIGSLVAWSFIILRGRALLVVAALAAATVLLPAFVQAAFITSGGWIWQGRYGLPLLVMLLVGAGFVLSERAERLSETALRRMLALVLAAWAVGQTLAFVGALHRYTVGDSGSWVDVVLAPAWAPPGGALLLTALVAVTATAFAVAGYWFARGAGSHPALRD</sequence>
<feature type="transmembrane region" description="Helical" evidence="1">
    <location>
        <begin position="406"/>
        <end position="426"/>
    </location>
</feature>
<proteinExistence type="predicted"/>
<feature type="transmembrane region" description="Helical" evidence="1">
    <location>
        <begin position="274"/>
        <end position="292"/>
    </location>
</feature>
<dbReference type="Proteomes" id="UP001241072">
    <property type="component" value="Unassembled WGS sequence"/>
</dbReference>
<comment type="caution">
    <text evidence="2">The sequence shown here is derived from an EMBL/GenBank/DDBJ whole genome shotgun (WGS) entry which is preliminary data.</text>
</comment>
<feature type="transmembrane region" description="Helical" evidence="1">
    <location>
        <begin position="438"/>
        <end position="461"/>
    </location>
</feature>
<feature type="transmembrane region" description="Helical" evidence="1">
    <location>
        <begin position="112"/>
        <end position="132"/>
    </location>
</feature>
<evidence type="ECO:0000256" key="1">
    <source>
        <dbReference type="SAM" id="Phobius"/>
    </source>
</evidence>
<protein>
    <submittedName>
        <fullName evidence="2">DUF2142 domain-containing protein</fullName>
    </submittedName>
</protein>
<feature type="transmembrane region" description="Helical" evidence="1">
    <location>
        <begin position="144"/>
        <end position="165"/>
    </location>
</feature>
<feature type="transmembrane region" description="Helical" evidence="1">
    <location>
        <begin position="373"/>
        <end position="394"/>
    </location>
</feature>
<feature type="transmembrane region" description="Helical" evidence="1">
    <location>
        <begin position="171"/>
        <end position="190"/>
    </location>
</feature>
<evidence type="ECO:0000313" key="3">
    <source>
        <dbReference type="Proteomes" id="UP001241072"/>
    </source>
</evidence>
<feature type="transmembrane region" description="Helical" evidence="1">
    <location>
        <begin position="197"/>
        <end position="215"/>
    </location>
</feature>
<dbReference type="EMBL" id="JAUQUB010000001">
    <property type="protein sequence ID" value="MDO7881129.1"/>
    <property type="molecule type" value="Genomic_DNA"/>
</dbReference>
<reference evidence="2 3" key="1">
    <citation type="submission" date="2023-07" db="EMBL/GenBank/DDBJ databases">
        <title>Protaetiibacter sp. nov WY-16 isolated from soil.</title>
        <authorList>
            <person name="Liu B."/>
            <person name="Wan Y."/>
        </authorList>
    </citation>
    <scope>NUCLEOTIDE SEQUENCE [LARGE SCALE GENOMIC DNA]</scope>
    <source>
        <strain evidence="2 3">WY-16</strain>
    </source>
</reference>
<dbReference type="Pfam" id="PF09913">
    <property type="entry name" value="DUF2142"/>
    <property type="match status" value="1"/>
</dbReference>
<keyword evidence="1" id="KW-1133">Transmembrane helix</keyword>
<feature type="transmembrane region" description="Helical" evidence="1">
    <location>
        <begin position="21"/>
        <end position="41"/>
    </location>
</feature>
<organism evidence="2 3">
    <name type="scientific">Antiquaquibacter soli</name>
    <dbReference type="NCBI Taxonomy" id="3064523"/>
    <lineage>
        <taxon>Bacteria</taxon>
        <taxon>Bacillati</taxon>
        <taxon>Actinomycetota</taxon>
        <taxon>Actinomycetes</taxon>
        <taxon>Micrococcales</taxon>
        <taxon>Microbacteriaceae</taxon>
        <taxon>Antiquaquibacter</taxon>
    </lineage>
</organism>
<dbReference type="InterPro" id="IPR018674">
    <property type="entry name" value="DUF2142_membrane"/>
</dbReference>
<keyword evidence="1" id="KW-0472">Membrane</keyword>
<feature type="transmembrane region" description="Helical" evidence="1">
    <location>
        <begin position="481"/>
        <end position="505"/>
    </location>
</feature>
<feature type="transmembrane region" description="Helical" evidence="1">
    <location>
        <begin position="350"/>
        <end position="368"/>
    </location>
</feature>
<evidence type="ECO:0000313" key="2">
    <source>
        <dbReference type="EMBL" id="MDO7881129.1"/>
    </source>
</evidence>
<gene>
    <name evidence="2" type="ORF">Q5716_02700</name>
</gene>
<dbReference type="RefSeq" id="WP_305001544.1">
    <property type="nucleotide sequence ID" value="NZ_JAUQUB010000001.1"/>
</dbReference>
<feature type="transmembrane region" description="Helical" evidence="1">
    <location>
        <begin position="227"/>
        <end position="253"/>
    </location>
</feature>